<reference evidence="2 3" key="1">
    <citation type="submission" date="2019-04" db="EMBL/GenBank/DDBJ databases">
        <title>Geobacter ruber sp. nov., ferric-reducing bacteria isolated from paddy soil.</title>
        <authorList>
            <person name="Xu Z."/>
            <person name="Masuda Y."/>
            <person name="Itoh H."/>
            <person name="Senoo K."/>
        </authorList>
    </citation>
    <scope>NUCLEOTIDE SEQUENCE [LARGE SCALE GENOMIC DNA]</scope>
    <source>
        <strain evidence="2 3">Red88</strain>
    </source>
</reference>
<dbReference type="RefSeq" id="WP_149309083.1">
    <property type="nucleotide sequence ID" value="NZ_SRSD01000010.1"/>
</dbReference>
<dbReference type="AlphaFoldDB" id="A0A5A9X6G4"/>
<feature type="region of interest" description="Disordered" evidence="1">
    <location>
        <begin position="153"/>
        <end position="174"/>
    </location>
</feature>
<gene>
    <name evidence="2" type="ORF">ET418_15390</name>
</gene>
<dbReference type="Proteomes" id="UP000324298">
    <property type="component" value="Unassembled WGS sequence"/>
</dbReference>
<protein>
    <submittedName>
        <fullName evidence="2">Uncharacterized protein</fullName>
    </submittedName>
</protein>
<evidence type="ECO:0000256" key="1">
    <source>
        <dbReference type="SAM" id="MobiDB-lite"/>
    </source>
</evidence>
<proteinExistence type="predicted"/>
<name>A0A5A9X6G4_9BACT</name>
<evidence type="ECO:0000313" key="3">
    <source>
        <dbReference type="Proteomes" id="UP000324298"/>
    </source>
</evidence>
<comment type="caution">
    <text evidence="2">The sequence shown here is derived from an EMBL/GenBank/DDBJ whole genome shotgun (WGS) entry which is preliminary data.</text>
</comment>
<dbReference type="EMBL" id="SRSD01000010">
    <property type="protein sequence ID" value="KAA0888762.1"/>
    <property type="molecule type" value="Genomic_DNA"/>
</dbReference>
<sequence>MMQTAPNIDAAIIKAAQYVQATWQQAAMGAIQLPGATTPTVNIGLRQLYADNIVLGNQVRGVNSVSQRIIATKKIAEQLENGCGPWDMKPMLLNGPKARVGKNGRYNIIPFRHGTGSSSAPNNNFKTMPKDIYQKARQMKATVQQGNRLKYGGRLTGTETKYAPGKNPTSGYQHKAGRFEGMVRVEKTYAKAKQSTYLTFRVVSEKSDPGSWIHPGYQAHHIAKGVENFCRSAVEQMIQEAATHDLQEAIVTIGAV</sequence>
<evidence type="ECO:0000313" key="2">
    <source>
        <dbReference type="EMBL" id="KAA0888762.1"/>
    </source>
</evidence>
<keyword evidence="3" id="KW-1185">Reference proteome</keyword>
<accession>A0A5A9X6G4</accession>
<organism evidence="2 3">
    <name type="scientific">Oryzomonas rubra</name>
    <dbReference type="NCBI Taxonomy" id="2509454"/>
    <lineage>
        <taxon>Bacteria</taxon>
        <taxon>Pseudomonadati</taxon>
        <taxon>Thermodesulfobacteriota</taxon>
        <taxon>Desulfuromonadia</taxon>
        <taxon>Geobacterales</taxon>
        <taxon>Geobacteraceae</taxon>
        <taxon>Oryzomonas</taxon>
    </lineage>
</organism>
<dbReference type="OrthoDB" id="3078306at2"/>